<dbReference type="InterPro" id="IPR036286">
    <property type="entry name" value="LexA/Signal_pep-like_sf"/>
</dbReference>
<keyword evidence="5" id="KW-0184">Conjugation</keyword>
<dbReference type="Gene3D" id="2.10.109.10">
    <property type="entry name" value="Umud Fragment, subunit A"/>
    <property type="match status" value="1"/>
</dbReference>
<dbReference type="GO" id="GO:0004252">
    <property type="term" value="F:serine-type endopeptidase activity"/>
    <property type="evidence" value="ECO:0007669"/>
    <property type="project" value="InterPro"/>
</dbReference>
<name>A0A7W5BFZ0_9BURK</name>
<feature type="transmembrane region" description="Helical" evidence="6">
    <location>
        <begin position="14"/>
        <end position="33"/>
    </location>
</feature>
<dbReference type="InterPro" id="IPR019533">
    <property type="entry name" value="Peptidase_S26"/>
</dbReference>
<dbReference type="EMBL" id="JACHXD010000025">
    <property type="protein sequence ID" value="MBB3122171.1"/>
    <property type="molecule type" value="Genomic_DNA"/>
</dbReference>
<dbReference type="SUPFAM" id="SSF51306">
    <property type="entry name" value="LexA/Signal peptidase"/>
    <property type="match status" value="1"/>
</dbReference>
<comment type="subcellular location">
    <subcellularLocation>
        <location evidence="1">Periplasm</location>
    </subcellularLocation>
</comment>
<evidence type="ECO:0000313" key="9">
    <source>
        <dbReference type="Proteomes" id="UP000541535"/>
    </source>
</evidence>
<dbReference type="InterPro" id="IPR014139">
    <property type="entry name" value="Peptidase_S26C_TraF"/>
</dbReference>
<accession>A0A7W5BFZ0</accession>
<keyword evidence="6" id="KW-0812">Transmembrane</keyword>
<evidence type="ECO:0000256" key="2">
    <source>
        <dbReference type="ARBA" id="ARBA00005849"/>
    </source>
</evidence>
<feature type="domain" description="Peptidase S26" evidence="7">
    <location>
        <begin position="47"/>
        <end position="172"/>
    </location>
</feature>
<dbReference type="GO" id="GO:0006465">
    <property type="term" value="P:signal peptide processing"/>
    <property type="evidence" value="ECO:0007669"/>
    <property type="project" value="InterPro"/>
</dbReference>
<dbReference type="NCBIfam" id="TIGR02771">
    <property type="entry name" value="TraF_Ti"/>
    <property type="match status" value="1"/>
</dbReference>
<evidence type="ECO:0000256" key="5">
    <source>
        <dbReference type="ARBA" id="ARBA00022971"/>
    </source>
</evidence>
<evidence type="ECO:0000259" key="7">
    <source>
        <dbReference type="Pfam" id="PF10502"/>
    </source>
</evidence>
<dbReference type="AlphaFoldDB" id="A0A7W5BFZ0"/>
<comment type="caution">
    <text evidence="8">The sequence shown here is derived from an EMBL/GenBank/DDBJ whole genome shotgun (WGS) entry which is preliminary data.</text>
</comment>
<keyword evidence="3" id="KW-0732">Signal</keyword>
<keyword evidence="4" id="KW-0574">Periplasm</keyword>
<evidence type="ECO:0000256" key="6">
    <source>
        <dbReference type="SAM" id="Phobius"/>
    </source>
</evidence>
<evidence type="ECO:0000256" key="1">
    <source>
        <dbReference type="ARBA" id="ARBA00004418"/>
    </source>
</evidence>
<evidence type="ECO:0000256" key="3">
    <source>
        <dbReference type="ARBA" id="ARBA00022729"/>
    </source>
</evidence>
<evidence type="ECO:0000313" key="8">
    <source>
        <dbReference type="EMBL" id="MBB3122171.1"/>
    </source>
</evidence>
<sequence>MMDEHFLHHARRRWYLYLPLGAIWSLAAVRVLVDPAPRLPLLFNVTPSLPYTVAIVQYGAGPVRRGDYVIYACRGPAARLFPGLAGQPFFKRVGGVPGDQVQVVGRRVFVNGADAGQAKRYTAASRLPLEPIADAVIPPRYFYMQGTSPDSFDSRYRITGLVRADDIIAVVRPLF</sequence>
<keyword evidence="6" id="KW-1133">Transmembrane helix</keyword>
<proteinExistence type="inferred from homology"/>
<keyword evidence="6" id="KW-0472">Membrane</keyword>
<dbReference type="Proteomes" id="UP000541535">
    <property type="component" value="Unassembled WGS sequence"/>
</dbReference>
<dbReference type="Pfam" id="PF10502">
    <property type="entry name" value="Peptidase_S26"/>
    <property type="match status" value="1"/>
</dbReference>
<comment type="similarity">
    <text evidence="2">Belongs to the peptidase S26C family.</text>
</comment>
<gene>
    <name evidence="8" type="ORF">FHS03_005268</name>
</gene>
<evidence type="ECO:0000256" key="4">
    <source>
        <dbReference type="ARBA" id="ARBA00022764"/>
    </source>
</evidence>
<dbReference type="GO" id="GO:0042597">
    <property type="term" value="C:periplasmic space"/>
    <property type="evidence" value="ECO:0007669"/>
    <property type="project" value="UniProtKB-SubCell"/>
</dbReference>
<keyword evidence="9" id="KW-1185">Reference proteome</keyword>
<reference evidence="8 9" key="1">
    <citation type="submission" date="2020-08" db="EMBL/GenBank/DDBJ databases">
        <title>Genomic Encyclopedia of Type Strains, Phase III (KMG-III): the genomes of soil and plant-associated and newly described type strains.</title>
        <authorList>
            <person name="Whitman W."/>
        </authorList>
    </citation>
    <scope>NUCLEOTIDE SEQUENCE [LARGE SCALE GENOMIC DNA]</scope>
    <source>
        <strain evidence="8 9">CECT 8897</strain>
    </source>
</reference>
<dbReference type="RefSeq" id="WP_221208269.1">
    <property type="nucleotide sequence ID" value="NZ_JACHXD010000025.1"/>
</dbReference>
<organism evidence="8 9">
    <name type="scientific">Pseudoduganella violacea</name>
    <dbReference type="NCBI Taxonomy" id="1715466"/>
    <lineage>
        <taxon>Bacteria</taxon>
        <taxon>Pseudomonadati</taxon>
        <taxon>Pseudomonadota</taxon>
        <taxon>Betaproteobacteria</taxon>
        <taxon>Burkholderiales</taxon>
        <taxon>Oxalobacteraceae</taxon>
        <taxon>Telluria group</taxon>
        <taxon>Pseudoduganella</taxon>
    </lineage>
</organism>
<protein>
    <submittedName>
        <fullName evidence="8">Conjugal transfer pilin signal peptidase TrbI</fullName>
    </submittedName>
</protein>